<organism evidence="8 9">
    <name type="scientific">Rhodopirellula islandica</name>
    <dbReference type="NCBI Taxonomy" id="595434"/>
    <lineage>
        <taxon>Bacteria</taxon>
        <taxon>Pseudomonadati</taxon>
        <taxon>Planctomycetota</taxon>
        <taxon>Planctomycetia</taxon>
        <taxon>Pirellulales</taxon>
        <taxon>Pirellulaceae</taxon>
        <taxon>Rhodopirellula</taxon>
    </lineage>
</organism>
<dbReference type="InterPro" id="IPR011429">
    <property type="entry name" value="Cyt_c_Planctomycete-type"/>
</dbReference>
<feature type="domain" description="DUF1585" evidence="2">
    <location>
        <begin position="565"/>
        <end position="638"/>
    </location>
</feature>
<protein>
    <submittedName>
        <fullName evidence="8">Signal peptide and transmembrane protein</fullName>
    </submittedName>
</protein>
<evidence type="ECO:0000256" key="1">
    <source>
        <dbReference type="SAM" id="SignalP"/>
    </source>
</evidence>
<feature type="domain" description="Cytochrome C Planctomycete-type" evidence="6">
    <location>
        <begin position="53"/>
        <end position="99"/>
    </location>
</feature>
<keyword evidence="8" id="KW-0812">Transmembrane</keyword>
<dbReference type="Proteomes" id="UP000036367">
    <property type="component" value="Unassembled WGS sequence"/>
</dbReference>
<dbReference type="EMBL" id="LECT01000015">
    <property type="protein sequence ID" value="KLU06481.1"/>
    <property type="molecule type" value="Genomic_DNA"/>
</dbReference>
<evidence type="ECO:0000259" key="6">
    <source>
        <dbReference type="Pfam" id="PF07635"/>
    </source>
</evidence>
<dbReference type="OrthoDB" id="175242at2"/>
<evidence type="ECO:0000313" key="9">
    <source>
        <dbReference type="Proteomes" id="UP000036367"/>
    </source>
</evidence>
<keyword evidence="9" id="KW-1185">Reference proteome</keyword>
<sequence>MFPAISLLRTPLCCAVFLAVVSVPTLSFSDDDPFAKWRKHYQEAIYPILDQACSECHRGADSEGFDMDQFGAAKDLQKNATVWEEVAKRVRLNEMPPEGSPQLNDQQKALVHRWFDSRPDDNECAKLANEETQAWYRGVVMSRRLTRTEYLNAIRDLVRMPVDESLEVPSDGSGGEGFDTAGDALFTSALHIEQYLAVSNQVIQDAMQSGGDTSLASRLLNTVSNEGDAREAMEQFARRAWRRPVETSEVDRLTTLMNASQQSGLSIREATADAFKAILVSPNFLFVVETESEAGGVQPLTPHQLATRLALFLWSSVPDETLMKAADANELATDEQILTQMHRMLADGRSRALGENFGLQWLGLSQFEGESKPDANLFPDFDERLAAAMREEAVRTVWNVFRDDRPLMELIDADSIHANATLASYYGLDVSDPELKQTDDSETWQRIPLTDRRRGGVITLAAVLTRSSYGHRTSPVLRGRWVLEEVLGGRVPPPPPGVPALEEAEADHAATLREQLEIHRKNPQCAACHNRMDPIGFGLENFDAIGRWRTEQDGLAIDSSGKLPSGETFSGPEELKQLLLRRSGEFKKHFVKKLYGFALGRSLNKFDNCVVDECLEALDENDQRATVVLETIVTSYPFRNRYFKPATP</sequence>
<dbReference type="Pfam" id="PF07627">
    <property type="entry name" value="PSCyt3"/>
    <property type="match status" value="1"/>
</dbReference>
<dbReference type="Pfam" id="PF07624">
    <property type="entry name" value="PSD2"/>
    <property type="match status" value="1"/>
</dbReference>
<feature type="domain" description="DUF1592" evidence="5">
    <location>
        <begin position="300"/>
        <end position="428"/>
    </location>
</feature>
<dbReference type="InterPro" id="IPR013039">
    <property type="entry name" value="DUF1588"/>
</dbReference>
<dbReference type="AlphaFoldDB" id="A0A0J1BIV8"/>
<keyword evidence="8" id="KW-0472">Membrane</keyword>
<dbReference type="RefSeq" id="WP_047813508.1">
    <property type="nucleotide sequence ID" value="NZ_LECT01000015.1"/>
</dbReference>
<dbReference type="InterPro" id="IPR013036">
    <property type="entry name" value="DUF1587"/>
</dbReference>
<dbReference type="InterPro" id="IPR013043">
    <property type="entry name" value="DUF1595"/>
</dbReference>
<feature type="signal peptide" evidence="1">
    <location>
        <begin position="1"/>
        <end position="29"/>
    </location>
</feature>
<dbReference type="Pfam" id="PF07626">
    <property type="entry name" value="PSD3"/>
    <property type="match status" value="1"/>
</dbReference>
<dbReference type="Pfam" id="PF07631">
    <property type="entry name" value="PSD4"/>
    <property type="match status" value="1"/>
</dbReference>
<gene>
    <name evidence="8" type="ORF">RISK_001692</name>
</gene>
<evidence type="ECO:0000259" key="2">
    <source>
        <dbReference type="Pfam" id="PF07624"/>
    </source>
</evidence>
<feature type="domain" description="DUF1588" evidence="4">
    <location>
        <begin position="454"/>
        <end position="551"/>
    </location>
</feature>
<evidence type="ECO:0000259" key="5">
    <source>
        <dbReference type="Pfam" id="PF07631"/>
    </source>
</evidence>
<dbReference type="InterPro" id="IPR011478">
    <property type="entry name" value="DUF1585"/>
</dbReference>
<dbReference type="PATRIC" id="fig|595434.4.peg.1613"/>
<evidence type="ECO:0000313" key="8">
    <source>
        <dbReference type="EMBL" id="KLU06481.1"/>
    </source>
</evidence>
<dbReference type="STRING" id="595434.RISK_001692"/>
<comment type="caution">
    <text evidence="8">The sequence shown here is derived from an EMBL/GenBank/DDBJ whole genome shotgun (WGS) entry which is preliminary data.</text>
</comment>
<keyword evidence="1" id="KW-0732">Signal</keyword>
<evidence type="ECO:0000259" key="3">
    <source>
        <dbReference type="Pfam" id="PF07626"/>
    </source>
</evidence>
<accession>A0A0J1BIV8</accession>
<name>A0A0J1BIV8_RHOIS</name>
<dbReference type="InterPro" id="IPR013042">
    <property type="entry name" value="DUF1592"/>
</dbReference>
<feature type="chain" id="PRO_5005248085" evidence="1">
    <location>
        <begin position="30"/>
        <end position="648"/>
    </location>
</feature>
<evidence type="ECO:0000259" key="4">
    <source>
        <dbReference type="Pfam" id="PF07627"/>
    </source>
</evidence>
<dbReference type="Pfam" id="PF07637">
    <property type="entry name" value="PSD5"/>
    <property type="match status" value="1"/>
</dbReference>
<proteinExistence type="predicted"/>
<feature type="domain" description="DUF1587" evidence="3">
    <location>
        <begin position="143"/>
        <end position="207"/>
    </location>
</feature>
<dbReference type="Pfam" id="PF07635">
    <property type="entry name" value="PSCyt1"/>
    <property type="match status" value="1"/>
</dbReference>
<reference evidence="8" key="1">
    <citation type="submission" date="2015-05" db="EMBL/GenBank/DDBJ databases">
        <title>Permanent draft genome of Rhodopirellula islandicus K833.</title>
        <authorList>
            <person name="Kizina J."/>
            <person name="Richter M."/>
            <person name="Glockner F.O."/>
            <person name="Harder J."/>
        </authorList>
    </citation>
    <scope>NUCLEOTIDE SEQUENCE [LARGE SCALE GENOMIC DNA]</scope>
    <source>
        <strain evidence="8">K833</strain>
    </source>
</reference>
<feature type="domain" description="DUF1595" evidence="7">
    <location>
        <begin position="229"/>
        <end position="289"/>
    </location>
</feature>
<evidence type="ECO:0000259" key="7">
    <source>
        <dbReference type="Pfam" id="PF07637"/>
    </source>
</evidence>